<dbReference type="AlphaFoldDB" id="A0A133XLB2"/>
<gene>
    <name evidence="3" type="ORF">AT959_05100</name>
</gene>
<dbReference type="EMBL" id="LODL01000010">
    <property type="protein sequence ID" value="KXB31733.1"/>
    <property type="molecule type" value="Genomic_DNA"/>
</dbReference>
<evidence type="ECO:0000256" key="2">
    <source>
        <dbReference type="SAM" id="SignalP"/>
    </source>
</evidence>
<reference evidence="3 4" key="1">
    <citation type="submission" date="2015-12" db="EMBL/GenBank/DDBJ databases">
        <title>Nitrous oxide reduction kinetics distinguish bacteria harboring typical versus atypical NosZ.</title>
        <authorList>
            <person name="Yoon S."/>
            <person name="Nissen S."/>
            <person name="Park D."/>
            <person name="Sanford R.A."/>
            <person name="Loeffler F.E."/>
        </authorList>
    </citation>
    <scope>NUCLEOTIDE SEQUENCE [LARGE SCALE GENOMIC DNA]</scope>
    <source>
        <strain evidence="3 4">ATCC BAA-841</strain>
    </source>
</reference>
<keyword evidence="4" id="KW-1185">Reference proteome</keyword>
<evidence type="ECO:0000313" key="4">
    <source>
        <dbReference type="Proteomes" id="UP000070186"/>
    </source>
</evidence>
<evidence type="ECO:0000256" key="1">
    <source>
        <dbReference type="SAM" id="MobiDB-lite"/>
    </source>
</evidence>
<feature type="chain" id="PRO_5007459543" evidence="2">
    <location>
        <begin position="25"/>
        <end position="125"/>
    </location>
</feature>
<feature type="region of interest" description="Disordered" evidence="1">
    <location>
        <begin position="97"/>
        <end position="125"/>
    </location>
</feature>
<organism evidence="3 4">
    <name type="scientific">Dechloromonas denitrificans</name>
    <dbReference type="NCBI Taxonomy" id="281362"/>
    <lineage>
        <taxon>Bacteria</taxon>
        <taxon>Pseudomonadati</taxon>
        <taxon>Pseudomonadota</taxon>
        <taxon>Betaproteobacteria</taxon>
        <taxon>Rhodocyclales</taxon>
        <taxon>Azonexaceae</taxon>
        <taxon>Dechloromonas</taxon>
    </lineage>
</organism>
<comment type="caution">
    <text evidence="3">The sequence shown here is derived from an EMBL/GenBank/DDBJ whole genome shotgun (WGS) entry which is preliminary data.</text>
</comment>
<name>A0A133XLB2_9RHOO</name>
<protein>
    <submittedName>
        <fullName evidence="3">Uncharacterized protein</fullName>
    </submittedName>
</protein>
<proteinExistence type="predicted"/>
<feature type="compositionally biased region" description="Polar residues" evidence="1">
    <location>
        <begin position="101"/>
        <end position="110"/>
    </location>
</feature>
<evidence type="ECO:0000313" key="3">
    <source>
        <dbReference type="EMBL" id="KXB31733.1"/>
    </source>
</evidence>
<sequence>MNVKQALSIPVLCAGLALSGQVLADSVMHSTPEGTTKFYPAHDSGSKSAAQVQQELDNFKRNPVSADGQYRYVGGDQGWALIPHEYAYRDGKWQHVDKLQHNTPAPSTKMTPEERKQRDALYQGG</sequence>
<keyword evidence="2" id="KW-0732">Signal</keyword>
<dbReference type="RefSeq" id="WP_066881261.1">
    <property type="nucleotide sequence ID" value="NZ_LODL01000010.1"/>
</dbReference>
<accession>A0A133XLB2</accession>
<dbReference type="STRING" id="281362.AT959_05100"/>
<feature type="signal peptide" evidence="2">
    <location>
        <begin position="1"/>
        <end position="24"/>
    </location>
</feature>
<dbReference type="Proteomes" id="UP000070186">
    <property type="component" value="Unassembled WGS sequence"/>
</dbReference>